<dbReference type="GO" id="GO:0009245">
    <property type="term" value="P:lipid A biosynthetic process"/>
    <property type="evidence" value="ECO:0007669"/>
    <property type="project" value="UniProtKB-UniRule"/>
</dbReference>
<dbReference type="PANTHER" id="PTHR33694:SF1">
    <property type="entry name" value="UDP-3-O-ACYL-N-ACETYLGLUCOSAMINE DEACETYLASE 1, MITOCHONDRIAL-RELATED"/>
    <property type="match status" value="1"/>
</dbReference>
<dbReference type="UniPathway" id="UPA00359">
    <property type="reaction ID" value="UER00478"/>
</dbReference>
<evidence type="ECO:0000313" key="14">
    <source>
        <dbReference type="Proteomes" id="UP000241762"/>
    </source>
</evidence>
<feature type="binding site" evidence="12">
    <location>
        <position position="80"/>
    </location>
    <ligand>
        <name>Zn(2+)</name>
        <dbReference type="ChEBI" id="CHEBI:29105"/>
    </ligand>
</feature>
<evidence type="ECO:0000256" key="4">
    <source>
        <dbReference type="ARBA" id="ARBA00012745"/>
    </source>
</evidence>
<dbReference type="Gene3D" id="3.30.1700.10">
    <property type="entry name" value="lpxc deacetylase, domain 2"/>
    <property type="match status" value="1"/>
</dbReference>
<dbReference type="SUPFAM" id="SSF54211">
    <property type="entry name" value="Ribosomal protein S5 domain 2-like"/>
    <property type="match status" value="2"/>
</dbReference>
<evidence type="ECO:0000256" key="12">
    <source>
        <dbReference type="HAMAP-Rule" id="MF_00388"/>
    </source>
</evidence>
<sequence>MNYQATICTSMSCYGEGVHGGRMSQLILEPAPANTGIVFIRTDVTKHPNVIQATYNNVTETNLSTIVSNEHGVKVSTIEHLMAALYSFQIDNLIIKIDGPEVPIMDGSSRPFIFMLECAGTKILDTKRKSIKILKELEVSHGDAFITVKPDDTLEIDTSIDFASSIIGKQQMTFNNNSIFKDEIAAARSFGFVRDLKYLNSRGLALGVSLQNAVGIDEQDKALVDLRFEDEFVRHKILDSIGDFYTAGNVIGNFRCHKSGHFLNNQILRKIFSDSSNYIVC</sequence>
<evidence type="ECO:0000256" key="11">
    <source>
        <dbReference type="ARBA" id="ARBA00024535"/>
    </source>
</evidence>
<reference evidence="13 14" key="1">
    <citation type="submission" date="2018-03" db="EMBL/GenBank/DDBJ databases">
        <title>A gene transfer event suggests a long-term partnership between eustigmatophyte algae and a novel lineage of endosymbiotic bacteria.</title>
        <authorList>
            <person name="Yurchenko T."/>
            <person name="Sevcikova T."/>
            <person name="Pribyl P."/>
            <person name="El Karkouri K."/>
            <person name="Klimes V."/>
            <person name="Amaral R."/>
            <person name="Zbrankova V."/>
            <person name="Kim E."/>
            <person name="Raoult D."/>
            <person name="Santos L.M.A."/>
            <person name="Elias M."/>
        </authorList>
    </citation>
    <scope>NUCLEOTIDE SEQUENCE [LARGE SCALE GENOMIC DNA]</scope>
    <source>
        <strain evidence="13">CCALA 838</strain>
    </source>
</reference>
<keyword evidence="8 12" id="KW-0378">Hydrolase</keyword>
<comment type="similarity">
    <text evidence="12">Belongs to the LpxC family.</text>
</comment>
<evidence type="ECO:0000256" key="9">
    <source>
        <dbReference type="ARBA" id="ARBA00022833"/>
    </source>
</evidence>
<feature type="binding site" evidence="12">
    <location>
        <position position="239"/>
    </location>
    <ligand>
        <name>Zn(2+)</name>
        <dbReference type="ChEBI" id="CHEBI:29105"/>
    </ligand>
</feature>
<dbReference type="AlphaFoldDB" id="A0A2P1P978"/>
<name>A0A2P1P978_9RICK</name>
<evidence type="ECO:0000256" key="10">
    <source>
        <dbReference type="ARBA" id="ARBA00023098"/>
    </source>
</evidence>
<dbReference type="InterPro" id="IPR020568">
    <property type="entry name" value="Ribosomal_Su5_D2-typ_SF"/>
</dbReference>
<feature type="binding site" evidence="12">
    <location>
        <position position="235"/>
    </location>
    <ligand>
        <name>Zn(2+)</name>
        <dbReference type="ChEBI" id="CHEBI:29105"/>
    </ligand>
</feature>
<dbReference type="RefSeq" id="WP_106874650.1">
    <property type="nucleotide sequence ID" value="NZ_CP027845.1"/>
</dbReference>
<dbReference type="Proteomes" id="UP000241762">
    <property type="component" value="Chromosome"/>
</dbReference>
<dbReference type="GO" id="GO:0103117">
    <property type="term" value="F:UDP-3-O-acyl-N-acetylglucosamine deacetylase activity"/>
    <property type="evidence" value="ECO:0007669"/>
    <property type="project" value="UniProtKB-UniRule"/>
</dbReference>
<protein>
    <recommendedName>
        <fullName evidence="4 12">UDP-3-O-acyl-N-acetylglucosamine deacetylase</fullName>
        <shortName evidence="12">UDP-3-O-acyl-GlcNAc deacetylase</shortName>
        <ecNumber evidence="4 12">3.5.1.108</ecNumber>
    </recommendedName>
    <alternativeName>
        <fullName evidence="12">UDP-3-O-[R-3-hydroxymyristoyl]-N-acetylglucosamine deacetylase</fullName>
    </alternativeName>
</protein>
<keyword evidence="10 12" id="KW-0443">Lipid metabolism</keyword>
<comment type="catalytic activity">
    <reaction evidence="11 12">
        <text>a UDP-3-O-[(3R)-3-hydroxyacyl]-N-acetyl-alpha-D-glucosamine + H2O = a UDP-3-O-[(3R)-3-hydroxyacyl]-alpha-D-glucosamine + acetate</text>
        <dbReference type="Rhea" id="RHEA:67816"/>
        <dbReference type="ChEBI" id="CHEBI:15377"/>
        <dbReference type="ChEBI" id="CHEBI:30089"/>
        <dbReference type="ChEBI" id="CHEBI:137740"/>
        <dbReference type="ChEBI" id="CHEBI:173225"/>
        <dbReference type="EC" id="3.5.1.108"/>
    </reaction>
</comment>
<dbReference type="HAMAP" id="MF_00388">
    <property type="entry name" value="LpxC"/>
    <property type="match status" value="1"/>
</dbReference>
<dbReference type="EMBL" id="CP027845">
    <property type="protein sequence ID" value="AVP87805.1"/>
    <property type="molecule type" value="Genomic_DNA"/>
</dbReference>
<accession>A0A2P1P978</accession>
<comment type="pathway">
    <text evidence="3 12">Glycolipid biosynthesis; lipid IV(A) biosynthesis; lipid IV(A) from (3R)-3-hydroxytetradecanoyl-[acyl-carrier-protein] and UDP-N-acetyl-alpha-D-glucosamine: step 2/6.</text>
</comment>
<keyword evidence="14" id="KW-1185">Reference proteome</keyword>
<evidence type="ECO:0000256" key="6">
    <source>
        <dbReference type="ARBA" id="ARBA00022556"/>
    </source>
</evidence>
<proteinExistence type="inferred from homology"/>
<organism evidence="13 14">
    <name type="scientific">Candidatus Phycorickettsia trachydisci</name>
    <dbReference type="NCBI Taxonomy" id="2115978"/>
    <lineage>
        <taxon>Bacteria</taxon>
        <taxon>Pseudomonadati</taxon>
        <taxon>Pseudomonadota</taxon>
        <taxon>Alphaproteobacteria</taxon>
        <taxon>Rickettsiales</taxon>
        <taxon>Rickettsiaceae</taxon>
        <taxon>Candidatus Phycorickettsia</taxon>
    </lineage>
</organism>
<evidence type="ECO:0000256" key="8">
    <source>
        <dbReference type="ARBA" id="ARBA00022801"/>
    </source>
</evidence>
<keyword evidence="6 12" id="KW-0441">Lipid A biosynthesis</keyword>
<feature type="active site" description="Proton donor" evidence="12">
    <location>
        <position position="261"/>
    </location>
</feature>
<dbReference type="EC" id="3.5.1.108" evidence="4 12"/>
<dbReference type="GO" id="GO:0046872">
    <property type="term" value="F:metal ion binding"/>
    <property type="evidence" value="ECO:0007669"/>
    <property type="project" value="UniProtKB-KW"/>
</dbReference>
<dbReference type="InterPro" id="IPR015870">
    <property type="entry name" value="UDP-acyl_N-AcGlcN_deAcase_N"/>
</dbReference>
<evidence type="ECO:0000256" key="7">
    <source>
        <dbReference type="ARBA" id="ARBA00022723"/>
    </source>
</evidence>
<dbReference type="Pfam" id="PF03331">
    <property type="entry name" value="LpxC"/>
    <property type="match status" value="1"/>
</dbReference>
<evidence type="ECO:0000313" key="13">
    <source>
        <dbReference type="EMBL" id="AVP87805.1"/>
    </source>
</evidence>
<dbReference type="KEGG" id="ptc:phytr_8740"/>
<dbReference type="InterPro" id="IPR004463">
    <property type="entry name" value="UDP-acyl_GlcNac_deAcase"/>
</dbReference>
<dbReference type="NCBIfam" id="TIGR00325">
    <property type="entry name" value="lpxC"/>
    <property type="match status" value="1"/>
</dbReference>
<evidence type="ECO:0000256" key="2">
    <source>
        <dbReference type="ARBA" id="ARBA00002923"/>
    </source>
</evidence>
<dbReference type="InterPro" id="IPR011334">
    <property type="entry name" value="UDP-acyl_GlcNac_deAcase_C"/>
</dbReference>
<evidence type="ECO:0000256" key="3">
    <source>
        <dbReference type="ARBA" id="ARBA00005002"/>
    </source>
</evidence>
<comment type="function">
    <text evidence="2 12">Catalyzes the hydrolysis of UDP-3-O-myristoyl-N-acetylglucosamine to form UDP-3-O-myristoylglucosamine and acetate, the committed step in lipid A biosynthesis.</text>
</comment>
<dbReference type="PANTHER" id="PTHR33694">
    <property type="entry name" value="UDP-3-O-ACYL-N-ACETYLGLUCOSAMINE DEACETYLASE 1, MITOCHONDRIAL-RELATED"/>
    <property type="match status" value="1"/>
</dbReference>
<dbReference type="Gene3D" id="3.30.230.20">
    <property type="entry name" value="lpxc deacetylase, domain 1"/>
    <property type="match status" value="1"/>
</dbReference>
<gene>
    <name evidence="12" type="primary">lpxC</name>
    <name evidence="13" type="ORF">phytr_8740</name>
</gene>
<keyword evidence="5 12" id="KW-0444">Lipid biosynthesis</keyword>
<dbReference type="GO" id="GO:0016020">
    <property type="term" value="C:membrane"/>
    <property type="evidence" value="ECO:0007669"/>
    <property type="project" value="GOC"/>
</dbReference>
<evidence type="ECO:0000256" key="1">
    <source>
        <dbReference type="ARBA" id="ARBA00001947"/>
    </source>
</evidence>
<keyword evidence="7 12" id="KW-0479">Metal-binding</keyword>
<evidence type="ECO:0000256" key="5">
    <source>
        <dbReference type="ARBA" id="ARBA00022516"/>
    </source>
</evidence>
<dbReference type="OrthoDB" id="9802746at2"/>
<comment type="cofactor">
    <cofactor evidence="1 12">
        <name>Zn(2+)</name>
        <dbReference type="ChEBI" id="CHEBI:29105"/>
    </cofactor>
</comment>
<keyword evidence="9 12" id="KW-0862">Zinc</keyword>